<dbReference type="SUPFAM" id="SSF49879">
    <property type="entry name" value="SMAD/FHA domain"/>
    <property type="match status" value="1"/>
</dbReference>
<name>A0A1Y2CV39_9FUNG</name>
<protein>
    <submittedName>
        <fullName evidence="10">SMAD/FHA domain-containing protein</fullName>
    </submittedName>
</protein>
<dbReference type="AlphaFoldDB" id="A0A1Y2CV39"/>
<dbReference type="GO" id="GO:0005829">
    <property type="term" value="C:cytosol"/>
    <property type="evidence" value="ECO:0007669"/>
    <property type="project" value="TreeGrafter"/>
</dbReference>
<feature type="region of interest" description="Disordered" evidence="7">
    <location>
        <begin position="142"/>
        <end position="193"/>
    </location>
</feature>
<evidence type="ECO:0000313" key="10">
    <source>
        <dbReference type="EMBL" id="ORY50898.1"/>
    </source>
</evidence>
<dbReference type="PROSITE" id="PS50089">
    <property type="entry name" value="ZF_RING_2"/>
    <property type="match status" value="1"/>
</dbReference>
<keyword evidence="11" id="KW-1185">Reference proteome</keyword>
<evidence type="ECO:0000256" key="6">
    <source>
        <dbReference type="PROSITE-ProRule" id="PRU00175"/>
    </source>
</evidence>
<dbReference type="PANTHER" id="PTHR15067">
    <property type="entry name" value="E3 UBIQUITIN-PROTEIN LIGASE RNF8"/>
    <property type="match status" value="1"/>
</dbReference>
<dbReference type="PROSITE" id="PS50006">
    <property type="entry name" value="FHA_DOMAIN"/>
    <property type="match status" value="1"/>
</dbReference>
<evidence type="ECO:0000259" key="8">
    <source>
        <dbReference type="PROSITE" id="PS50006"/>
    </source>
</evidence>
<dbReference type="InterPro" id="IPR008984">
    <property type="entry name" value="SMAD_FHA_dom_sf"/>
</dbReference>
<keyword evidence="3 6" id="KW-0863">Zinc-finger</keyword>
<dbReference type="Proteomes" id="UP000193642">
    <property type="component" value="Unassembled WGS sequence"/>
</dbReference>
<evidence type="ECO:0000256" key="3">
    <source>
        <dbReference type="ARBA" id="ARBA00022771"/>
    </source>
</evidence>
<feature type="compositionally biased region" description="Polar residues" evidence="7">
    <location>
        <begin position="142"/>
        <end position="165"/>
    </location>
</feature>
<evidence type="ECO:0000256" key="1">
    <source>
        <dbReference type="ARBA" id="ARBA00022679"/>
    </source>
</evidence>
<evidence type="ECO:0000256" key="4">
    <source>
        <dbReference type="ARBA" id="ARBA00022786"/>
    </source>
</evidence>
<dbReference type="GO" id="GO:0032153">
    <property type="term" value="C:cell division site"/>
    <property type="evidence" value="ECO:0007669"/>
    <property type="project" value="TreeGrafter"/>
</dbReference>
<feature type="domain" description="FHA" evidence="8">
    <location>
        <begin position="232"/>
        <end position="296"/>
    </location>
</feature>
<dbReference type="GO" id="GO:0006511">
    <property type="term" value="P:ubiquitin-dependent protein catabolic process"/>
    <property type="evidence" value="ECO:0007669"/>
    <property type="project" value="TreeGrafter"/>
</dbReference>
<dbReference type="Pfam" id="PF00498">
    <property type="entry name" value="FHA"/>
    <property type="match status" value="1"/>
</dbReference>
<gene>
    <name evidence="10" type="ORF">BCR33DRAFT_694646</name>
</gene>
<evidence type="ECO:0000256" key="7">
    <source>
        <dbReference type="SAM" id="MobiDB-lite"/>
    </source>
</evidence>
<feature type="region of interest" description="Disordered" evidence="7">
    <location>
        <begin position="1"/>
        <end position="91"/>
    </location>
</feature>
<keyword evidence="4" id="KW-0833">Ubl conjugation pathway</keyword>
<evidence type="ECO:0000259" key="9">
    <source>
        <dbReference type="PROSITE" id="PS50089"/>
    </source>
</evidence>
<dbReference type="GO" id="GO:0000151">
    <property type="term" value="C:ubiquitin ligase complex"/>
    <property type="evidence" value="ECO:0007669"/>
    <property type="project" value="TreeGrafter"/>
</dbReference>
<keyword evidence="2" id="KW-0479">Metal-binding</keyword>
<dbReference type="GO" id="GO:0008270">
    <property type="term" value="F:zinc ion binding"/>
    <property type="evidence" value="ECO:0007669"/>
    <property type="project" value="UniProtKB-KW"/>
</dbReference>
<dbReference type="GO" id="GO:0016567">
    <property type="term" value="P:protein ubiquitination"/>
    <property type="evidence" value="ECO:0007669"/>
    <property type="project" value="TreeGrafter"/>
</dbReference>
<dbReference type="EMBL" id="MCGO01000006">
    <property type="protein sequence ID" value="ORY50898.1"/>
    <property type="molecule type" value="Genomic_DNA"/>
</dbReference>
<dbReference type="SMART" id="SM00184">
    <property type="entry name" value="RING"/>
    <property type="match status" value="1"/>
</dbReference>
<dbReference type="PANTHER" id="PTHR15067:SF7">
    <property type="entry name" value="E3 UBIQUITIN-PROTEIN LIGASE DMA1-RELATED"/>
    <property type="match status" value="1"/>
</dbReference>
<dbReference type="InterPro" id="IPR001841">
    <property type="entry name" value="Znf_RING"/>
</dbReference>
<evidence type="ECO:0000256" key="2">
    <source>
        <dbReference type="ARBA" id="ARBA00022723"/>
    </source>
</evidence>
<comment type="caution">
    <text evidence="10">The sequence shown here is derived from an EMBL/GenBank/DDBJ whole genome shotgun (WGS) entry which is preliminary data.</text>
</comment>
<reference evidence="10 11" key="1">
    <citation type="submission" date="2016-07" db="EMBL/GenBank/DDBJ databases">
        <title>Pervasive Adenine N6-methylation of Active Genes in Fungi.</title>
        <authorList>
            <consortium name="DOE Joint Genome Institute"/>
            <person name="Mondo S.J."/>
            <person name="Dannebaum R.O."/>
            <person name="Kuo R.C."/>
            <person name="Labutti K."/>
            <person name="Haridas S."/>
            <person name="Kuo A."/>
            <person name="Salamov A."/>
            <person name="Ahrendt S.R."/>
            <person name="Lipzen A."/>
            <person name="Sullivan W."/>
            <person name="Andreopoulos W.B."/>
            <person name="Clum A."/>
            <person name="Lindquist E."/>
            <person name="Daum C."/>
            <person name="Ramamoorthy G.K."/>
            <person name="Gryganskyi A."/>
            <person name="Culley D."/>
            <person name="Magnuson J.K."/>
            <person name="James T.Y."/>
            <person name="O'Malley M.A."/>
            <person name="Stajich J.E."/>
            <person name="Spatafora J.W."/>
            <person name="Visel A."/>
            <person name="Grigoriev I.V."/>
        </authorList>
    </citation>
    <scope>NUCLEOTIDE SEQUENCE [LARGE SCALE GENOMIC DNA]</scope>
    <source>
        <strain evidence="10 11">JEL800</strain>
    </source>
</reference>
<dbReference type="InterPro" id="IPR000253">
    <property type="entry name" value="FHA_dom"/>
</dbReference>
<dbReference type="SMART" id="SM00240">
    <property type="entry name" value="FHA"/>
    <property type="match status" value="1"/>
</dbReference>
<dbReference type="InterPro" id="IPR013083">
    <property type="entry name" value="Znf_RING/FYVE/PHD"/>
</dbReference>
<accession>A0A1Y2CV39</accession>
<proteinExistence type="predicted"/>
<feature type="compositionally biased region" description="Low complexity" evidence="7">
    <location>
        <begin position="81"/>
        <end position="91"/>
    </location>
</feature>
<evidence type="ECO:0000256" key="5">
    <source>
        <dbReference type="ARBA" id="ARBA00022833"/>
    </source>
</evidence>
<feature type="region of interest" description="Disordered" evidence="7">
    <location>
        <begin position="443"/>
        <end position="482"/>
    </location>
</feature>
<organism evidence="10 11">
    <name type="scientific">Rhizoclosmatium globosum</name>
    <dbReference type="NCBI Taxonomy" id="329046"/>
    <lineage>
        <taxon>Eukaryota</taxon>
        <taxon>Fungi</taxon>
        <taxon>Fungi incertae sedis</taxon>
        <taxon>Chytridiomycota</taxon>
        <taxon>Chytridiomycota incertae sedis</taxon>
        <taxon>Chytridiomycetes</taxon>
        <taxon>Chytridiales</taxon>
        <taxon>Chytriomycetaceae</taxon>
        <taxon>Rhizoclosmatium</taxon>
    </lineage>
</organism>
<dbReference type="Gene3D" id="2.60.200.20">
    <property type="match status" value="1"/>
</dbReference>
<dbReference type="STRING" id="329046.A0A1Y2CV39"/>
<dbReference type="OrthoDB" id="687730at2759"/>
<feature type="compositionally biased region" description="Low complexity" evidence="7">
    <location>
        <begin position="178"/>
        <end position="188"/>
    </location>
</feature>
<keyword evidence="5" id="KW-0862">Zinc</keyword>
<dbReference type="Pfam" id="PF17123">
    <property type="entry name" value="zf-RING_11"/>
    <property type="match status" value="1"/>
</dbReference>
<evidence type="ECO:0000313" key="11">
    <source>
        <dbReference type="Proteomes" id="UP000193642"/>
    </source>
</evidence>
<dbReference type="GO" id="GO:0061630">
    <property type="term" value="F:ubiquitin protein ligase activity"/>
    <property type="evidence" value="ECO:0007669"/>
    <property type="project" value="TreeGrafter"/>
</dbReference>
<dbReference type="SUPFAM" id="SSF57850">
    <property type="entry name" value="RING/U-box"/>
    <property type="match status" value="1"/>
</dbReference>
<feature type="region of interest" description="Disordered" evidence="7">
    <location>
        <begin position="109"/>
        <end position="130"/>
    </location>
</feature>
<dbReference type="Gene3D" id="3.30.40.10">
    <property type="entry name" value="Zinc/RING finger domain, C3HC4 (zinc finger)"/>
    <property type="match status" value="1"/>
</dbReference>
<sequence length="555" mass="59708">MNSVSPAPEPTEVKSSVAGDVTGGVSSTDSETRPGNVPLEHGVDESHQTTSHATHHLGTQADLTEQHAPPLPVSTDDDTTPTHAAPDIPDATVDTNASVFSLNGANANAPFHPGTDAPALPGGRSSADGALSPLHRVITAQTDANTSPSSPQTDNSALLLTTGQSGDLHPPPTPSVPAPAAAASATPAAKEEEVPEVMRELHFQLIPFVQQGQPPNPTVECMERKIQEGEIVRIGRKVVKNGVEQLLDGQKDSPLNVWYQSKVVSRNHAEIWIQDGQLYVKDAGSSSGTFLNKMRLSPSGKESRPYTLRENDLLVFGVDYKGKSDEDLYKCVSVRIGFYDNTWIKQLRKKANPAKFKKALKQLLSASNPHSAHQNDDDDDTPPEDCCICIGEILPLQAIFIAPCSHCFHYKCVNSILVQSQMFQCPMCRQVANLAASVSTESLDGPVKSAPVSPVKPTTPHGMEGEEHNRGETAVPPDDAAAVASPSSVAAHAAPVPSIPHHMHSGNNATQRIRVLLPLTHRAVNLDGVRRKYLVACLGERRRMMRVVRRWVLRV</sequence>
<keyword evidence="1" id="KW-0808">Transferase</keyword>
<feature type="compositionally biased region" description="Low complexity" evidence="7">
    <location>
        <begin position="446"/>
        <end position="456"/>
    </location>
</feature>
<feature type="domain" description="RING-type" evidence="9">
    <location>
        <begin position="386"/>
        <end position="429"/>
    </location>
</feature>